<dbReference type="Pfam" id="PF00535">
    <property type="entry name" value="Glycos_transf_2"/>
    <property type="match status" value="1"/>
</dbReference>
<dbReference type="SUPFAM" id="SSF53448">
    <property type="entry name" value="Nucleotide-diphospho-sugar transferases"/>
    <property type="match status" value="1"/>
</dbReference>
<dbReference type="OrthoDB" id="9802649at2"/>
<dbReference type="AlphaFoldDB" id="K6YVC7"/>
<dbReference type="CDD" id="cd00761">
    <property type="entry name" value="Glyco_tranf_GTA_type"/>
    <property type="match status" value="1"/>
</dbReference>
<gene>
    <name evidence="2" type="ORF">GLIP_2590</name>
</gene>
<dbReference type="InterPro" id="IPR001173">
    <property type="entry name" value="Glyco_trans_2-like"/>
</dbReference>
<reference evidence="2 3" key="1">
    <citation type="journal article" date="2017" name="Antonie Van Leeuwenhoek">
        <title>Rhizobium rhizosphaerae sp. nov., a novel species isolated from rice rhizosphere.</title>
        <authorList>
            <person name="Zhao J.J."/>
            <person name="Zhang J."/>
            <person name="Zhang R.J."/>
            <person name="Zhang C.W."/>
            <person name="Yin H.Q."/>
            <person name="Zhang X.X."/>
        </authorList>
    </citation>
    <scope>NUCLEOTIDE SEQUENCE [LARGE SCALE GENOMIC DNA]</scope>
    <source>
        <strain evidence="2 3">E3</strain>
    </source>
</reference>
<dbReference type="InterPro" id="IPR029044">
    <property type="entry name" value="Nucleotide-diphossugar_trans"/>
</dbReference>
<evidence type="ECO:0000259" key="1">
    <source>
        <dbReference type="Pfam" id="PF00535"/>
    </source>
</evidence>
<name>K6YVC7_9ALTE</name>
<sequence length="266" mass="30522">MPDSKTLITIPVYNAEDYIARTLDSCISQSIATSIIVVDNNSTDSSAKIVKDYQDKYKQISLVENGSNLGRVGNWNRCLDLFEQSDAEYLKFVFAGDTLLPHCIEQVEAVFEKEPGLAIVAWPYVFIDAYKQTSRTPRILNEDIRLNFSQLVERSMYPSQFAGAIICHTFARFAIQGERFNDVFLGMAEFTNKVPLKGDFYHINTPLSEFHLDCHSSYPKQFEYLFVLERAYTKAIGLENVKNKIDQADYLRLKQDLFEQLTKAFK</sequence>
<feature type="domain" description="Glycosyltransferase 2-like" evidence="1">
    <location>
        <begin position="8"/>
        <end position="137"/>
    </location>
</feature>
<dbReference type="PANTHER" id="PTHR22916:SF3">
    <property type="entry name" value="UDP-GLCNAC:BETAGAL BETA-1,3-N-ACETYLGLUCOSAMINYLTRANSFERASE-LIKE PROTEIN 1"/>
    <property type="match status" value="1"/>
</dbReference>
<organism evidence="2 3">
    <name type="scientific">Aliiglaciecola lipolytica E3</name>
    <dbReference type="NCBI Taxonomy" id="1127673"/>
    <lineage>
        <taxon>Bacteria</taxon>
        <taxon>Pseudomonadati</taxon>
        <taxon>Pseudomonadota</taxon>
        <taxon>Gammaproteobacteria</taxon>
        <taxon>Alteromonadales</taxon>
        <taxon>Alteromonadaceae</taxon>
        <taxon>Aliiglaciecola</taxon>
    </lineage>
</organism>
<dbReference type="Proteomes" id="UP000006334">
    <property type="component" value="Unassembled WGS sequence"/>
</dbReference>
<dbReference type="Gene3D" id="3.90.550.10">
    <property type="entry name" value="Spore Coat Polysaccharide Biosynthesis Protein SpsA, Chain A"/>
    <property type="match status" value="1"/>
</dbReference>
<dbReference type="GO" id="GO:0016758">
    <property type="term" value="F:hexosyltransferase activity"/>
    <property type="evidence" value="ECO:0007669"/>
    <property type="project" value="UniProtKB-ARBA"/>
</dbReference>
<evidence type="ECO:0000313" key="2">
    <source>
        <dbReference type="EMBL" id="GAC15215.1"/>
    </source>
</evidence>
<comment type="caution">
    <text evidence="2">The sequence shown here is derived from an EMBL/GenBank/DDBJ whole genome shotgun (WGS) entry which is preliminary data.</text>
</comment>
<accession>K6YVC7</accession>
<dbReference type="RefSeq" id="WP_008845020.1">
    <property type="nucleotide sequence ID" value="NZ_BAEN01000049.1"/>
</dbReference>
<dbReference type="STRING" id="1127673.GLIP_2590"/>
<dbReference type="EMBL" id="BAEN01000049">
    <property type="protein sequence ID" value="GAC15215.1"/>
    <property type="molecule type" value="Genomic_DNA"/>
</dbReference>
<dbReference type="eggNOG" id="COG1216">
    <property type="taxonomic scope" value="Bacteria"/>
</dbReference>
<proteinExistence type="predicted"/>
<protein>
    <recommendedName>
        <fullName evidence="1">Glycosyltransferase 2-like domain-containing protein</fullName>
    </recommendedName>
</protein>
<evidence type="ECO:0000313" key="3">
    <source>
        <dbReference type="Proteomes" id="UP000006334"/>
    </source>
</evidence>
<keyword evidence="3" id="KW-1185">Reference proteome</keyword>
<dbReference type="PANTHER" id="PTHR22916">
    <property type="entry name" value="GLYCOSYLTRANSFERASE"/>
    <property type="match status" value="1"/>
</dbReference>